<comment type="similarity">
    <text evidence="3">Belongs to the Tdpoz family.</text>
</comment>
<dbReference type="InterPro" id="IPR043130">
    <property type="entry name" value="CDP-OH_PTrfase_TM_dom"/>
</dbReference>
<evidence type="ECO:0000259" key="5">
    <source>
        <dbReference type="PROSITE" id="PS50097"/>
    </source>
</evidence>
<dbReference type="EMBL" id="BQKI01000007">
    <property type="protein sequence ID" value="GJM97713.1"/>
    <property type="molecule type" value="Genomic_DNA"/>
</dbReference>
<evidence type="ECO:0000256" key="2">
    <source>
        <dbReference type="ARBA" id="ARBA00004906"/>
    </source>
</evidence>
<dbReference type="PANTHER" id="PTHR26379:SF180">
    <property type="entry name" value="TRAF TRANSCRIPTION FACTOR"/>
    <property type="match status" value="1"/>
</dbReference>
<dbReference type="Proteomes" id="UP001054889">
    <property type="component" value="Unassembled WGS sequence"/>
</dbReference>
<comment type="function">
    <text evidence="1">May act as a substrate-specific adapter of an E3 ubiquitin-protein ligase complex (CUL3-RBX1-BTB) which mediates the ubiquitination and subsequent proteasomal degradation of target proteins.</text>
</comment>
<dbReference type="InterPro" id="IPR000210">
    <property type="entry name" value="BTB/POZ_dom"/>
</dbReference>
<feature type="domain" description="BTB" evidence="5">
    <location>
        <begin position="308"/>
        <end position="369"/>
    </location>
</feature>
<evidence type="ECO:0000313" key="6">
    <source>
        <dbReference type="EMBL" id="GJM97713.1"/>
    </source>
</evidence>
<reference evidence="6" key="1">
    <citation type="journal article" date="2018" name="DNA Res.">
        <title>Multiple hybrid de novo genome assembly of finger millet, an orphan allotetraploid crop.</title>
        <authorList>
            <person name="Hatakeyama M."/>
            <person name="Aluri S."/>
            <person name="Balachadran M.T."/>
            <person name="Sivarajan S.R."/>
            <person name="Patrignani A."/>
            <person name="Gruter S."/>
            <person name="Poveda L."/>
            <person name="Shimizu-Inatsugi R."/>
            <person name="Baeten J."/>
            <person name="Francoijs K.J."/>
            <person name="Nataraja K.N."/>
            <person name="Reddy Y.A.N."/>
            <person name="Phadnis S."/>
            <person name="Ravikumar R.L."/>
            <person name="Schlapbach R."/>
            <person name="Sreeman S.M."/>
            <person name="Shimizu K.K."/>
        </authorList>
    </citation>
    <scope>NUCLEOTIDE SEQUENCE</scope>
</reference>
<dbReference type="Gene3D" id="1.20.120.1760">
    <property type="match status" value="1"/>
</dbReference>
<comment type="pathway">
    <text evidence="2">Protein modification; protein ubiquitination.</text>
</comment>
<keyword evidence="4" id="KW-1133">Transmembrane helix</keyword>
<dbReference type="CDD" id="cd00121">
    <property type="entry name" value="MATH"/>
    <property type="match status" value="1"/>
</dbReference>
<keyword evidence="4" id="KW-0472">Membrane</keyword>
<dbReference type="InterPro" id="IPR011333">
    <property type="entry name" value="SKP1/BTB/POZ_sf"/>
</dbReference>
<dbReference type="GO" id="GO:0016780">
    <property type="term" value="F:phosphotransferase activity, for other substituted phosphate groups"/>
    <property type="evidence" value="ECO:0007669"/>
    <property type="project" value="InterPro"/>
</dbReference>
<reference evidence="6" key="2">
    <citation type="submission" date="2021-12" db="EMBL/GenBank/DDBJ databases">
        <title>Resequencing data analysis of finger millet.</title>
        <authorList>
            <person name="Hatakeyama M."/>
            <person name="Aluri S."/>
            <person name="Balachadran M.T."/>
            <person name="Sivarajan S.R."/>
            <person name="Poveda L."/>
            <person name="Shimizu-Inatsugi R."/>
            <person name="Schlapbach R."/>
            <person name="Sreeman S.M."/>
            <person name="Shimizu K.K."/>
        </authorList>
    </citation>
    <scope>NUCLEOTIDE SEQUENCE</scope>
</reference>
<dbReference type="Pfam" id="PF24570">
    <property type="entry name" value="BACK_BPM_SPOP"/>
    <property type="match status" value="1"/>
</dbReference>
<dbReference type="PANTHER" id="PTHR26379">
    <property type="entry name" value="BTB/POZ AND MATH DOMAIN-CONTAINING PROTEIN 1"/>
    <property type="match status" value="1"/>
</dbReference>
<name>A0AAV5CH84_ELECO</name>
<evidence type="ECO:0000256" key="3">
    <source>
        <dbReference type="ARBA" id="ARBA00010846"/>
    </source>
</evidence>
<evidence type="ECO:0000313" key="7">
    <source>
        <dbReference type="Proteomes" id="UP001054889"/>
    </source>
</evidence>
<dbReference type="Gene3D" id="3.30.710.10">
    <property type="entry name" value="Potassium Channel Kv1.1, Chain A"/>
    <property type="match status" value="1"/>
</dbReference>
<feature type="transmembrane region" description="Helical" evidence="4">
    <location>
        <begin position="37"/>
        <end position="55"/>
    </location>
</feature>
<dbReference type="Gene3D" id="1.25.40.420">
    <property type="match status" value="1"/>
</dbReference>
<dbReference type="InterPro" id="IPR045005">
    <property type="entry name" value="BPM1-6"/>
</dbReference>
<keyword evidence="4" id="KW-0812">Transmembrane</keyword>
<evidence type="ECO:0000256" key="4">
    <source>
        <dbReference type="SAM" id="Phobius"/>
    </source>
</evidence>
<dbReference type="GO" id="GO:0071472">
    <property type="term" value="P:cellular response to salt stress"/>
    <property type="evidence" value="ECO:0007669"/>
    <property type="project" value="UniProtKB-ARBA"/>
</dbReference>
<accession>A0AAV5CH84</accession>
<sequence>MLARVEWRYMLALVEWRYAQLELYWAQYFSHYARKDLLSRFMALFAVLYFFSFVLDGVDGWFARKFNQAMELSDHFVSLSASTFGAVLDMVTDRVSTACLLALLSQFYRPGLVFLMLLGLDITSHWFQMYSSFLSGKTSHKDVKHTGNWLLKLYYGFMTRSDYITSSWNVGGYKWEVQLFPAFQNGCNWVALKFIFLGEVGQSGVARTRVICRLVDPSGNIEPSSGEKCEIKEFYRSGSSIYIWLIKSRDVPASEYLIDDSLTVECAITVLKDLKHITIPSQEEEPLPMPPSDMHKHFGDLLQSQTGADVTFTVSGESFAAHKLVLAARSPVFMAEFFGNMEEMSSKCVQIEDMEAAVFKAMLHFIYTDTAPELDEDPEAAATLAQHLLAAADRYGLDRLKLICECKLSGFIDVETAATTLALAEQHNCSLLKAKCVEFVTASPEKLDGVLETEGYKHLVASCPLVLTELLKAARGRKN</sequence>
<dbReference type="GO" id="GO:0016020">
    <property type="term" value="C:membrane"/>
    <property type="evidence" value="ECO:0007669"/>
    <property type="project" value="InterPro"/>
</dbReference>
<dbReference type="PROSITE" id="PS50097">
    <property type="entry name" value="BTB"/>
    <property type="match status" value="1"/>
</dbReference>
<gene>
    <name evidence="6" type="primary">ga14662</name>
    <name evidence="6" type="ORF">PR202_ga14662</name>
</gene>
<protein>
    <recommendedName>
        <fullName evidence="5">BTB domain-containing protein</fullName>
    </recommendedName>
</protein>
<dbReference type="SUPFAM" id="SSF54695">
    <property type="entry name" value="POZ domain"/>
    <property type="match status" value="1"/>
</dbReference>
<dbReference type="SUPFAM" id="SSF49599">
    <property type="entry name" value="TRAF domain-like"/>
    <property type="match status" value="1"/>
</dbReference>
<comment type="caution">
    <text evidence="6">The sequence shown here is derived from an EMBL/GenBank/DDBJ whole genome shotgun (WGS) entry which is preliminary data.</text>
</comment>
<dbReference type="InterPro" id="IPR000462">
    <property type="entry name" value="CDP-OH_P_trans"/>
</dbReference>
<dbReference type="InterPro" id="IPR056423">
    <property type="entry name" value="BACK_BPM_SPOP"/>
</dbReference>
<evidence type="ECO:0000256" key="1">
    <source>
        <dbReference type="ARBA" id="ARBA00002668"/>
    </source>
</evidence>
<dbReference type="FunFam" id="3.30.710.10:FF:000136">
    <property type="entry name" value="BTB-POZ and math domain 1"/>
    <property type="match status" value="1"/>
</dbReference>
<dbReference type="AlphaFoldDB" id="A0AAV5CH84"/>
<dbReference type="Pfam" id="PF00651">
    <property type="entry name" value="BTB"/>
    <property type="match status" value="1"/>
</dbReference>
<dbReference type="InterPro" id="IPR002083">
    <property type="entry name" value="MATH/TRAF_dom"/>
</dbReference>
<keyword evidence="7" id="KW-1185">Reference proteome</keyword>
<organism evidence="6 7">
    <name type="scientific">Eleusine coracana subsp. coracana</name>
    <dbReference type="NCBI Taxonomy" id="191504"/>
    <lineage>
        <taxon>Eukaryota</taxon>
        <taxon>Viridiplantae</taxon>
        <taxon>Streptophyta</taxon>
        <taxon>Embryophyta</taxon>
        <taxon>Tracheophyta</taxon>
        <taxon>Spermatophyta</taxon>
        <taxon>Magnoliopsida</taxon>
        <taxon>Liliopsida</taxon>
        <taxon>Poales</taxon>
        <taxon>Poaceae</taxon>
        <taxon>PACMAD clade</taxon>
        <taxon>Chloridoideae</taxon>
        <taxon>Cynodonteae</taxon>
        <taxon>Eleusininae</taxon>
        <taxon>Eleusine</taxon>
    </lineage>
</organism>
<dbReference type="GO" id="GO:0008654">
    <property type="term" value="P:phospholipid biosynthetic process"/>
    <property type="evidence" value="ECO:0007669"/>
    <property type="project" value="InterPro"/>
</dbReference>
<proteinExistence type="inferred from homology"/>
<dbReference type="GO" id="GO:0016567">
    <property type="term" value="P:protein ubiquitination"/>
    <property type="evidence" value="ECO:0007669"/>
    <property type="project" value="InterPro"/>
</dbReference>
<dbReference type="CDD" id="cd18280">
    <property type="entry name" value="BTB_POZ_BPM_plant"/>
    <property type="match status" value="1"/>
</dbReference>
<dbReference type="Pfam" id="PF01066">
    <property type="entry name" value="CDP-OH_P_transf"/>
    <property type="match status" value="1"/>
</dbReference>
<dbReference type="SMART" id="SM00225">
    <property type="entry name" value="BTB"/>
    <property type="match status" value="1"/>
</dbReference>